<protein>
    <submittedName>
        <fullName evidence="1">ABC transporter, phosphonate, periplasmic substrate-binding protein</fullName>
    </submittedName>
</protein>
<name>A0A1J5QM69_9ZZZZ</name>
<dbReference type="Gene3D" id="3.40.190.10">
    <property type="entry name" value="Periplasmic binding protein-like II"/>
    <property type="match status" value="2"/>
</dbReference>
<accession>A0A1J5QM69</accession>
<proteinExistence type="predicted"/>
<dbReference type="SUPFAM" id="SSF53850">
    <property type="entry name" value="Periplasmic binding protein-like II"/>
    <property type="match status" value="1"/>
</dbReference>
<dbReference type="Pfam" id="PF12974">
    <property type="entry name" value="Phosphonate-bd"/>
    <property type="match status" value="1"/>
</dbReference>
<reference evidence="1" key="1">
    <citation type="submission" date="2016-10" db="EMBL/GenBank/DDBJ databases">
        <title>Sequence of Gallionella enrichment culture.</title>
        <authorList>
            <person name="Poehlein A."/>
            <person name="Muehling M."/>
            <person name="Daniel R."/>
        </authorList>
    </citation>
    <scope>NUCLEOTIDE SEQUENCE</scope>
</reference>
<dbReference type="PANTHER" id="PTHR35841:SF1">
    <property type="entry name" value="PHOSPHONATES-BINDING PERIPLASMIC PROTEIN"/>
    <property type="match status" value="1"/>
</dbReference>
<dbReference type="EMBL" id="MLJW01000613">
    <property type="protein sequence ID" value="OIQ84504.1"/>
    <property type="molecule type" value="Genomic_DNA"/>
</dbReference>
<gene>
    <name evidence="1" type="ORF">GALL_336700</name>
</gene>
<sequence length="283" mass="30035">MPTHSLFSMRPLGGSLMLVAALLMPAAAAHAAITLAVSEGTSGGLDNIGYNAFLKYQALVDILAKATMQPAQIITVPSFAELAAGAKAHRYDFIFARPSNYPAQAMRSDGYQFVATARPDGQCWIVAPKGSPIADLKQTAGRRWVMPQKVSYMARFCAAALRDAGVDMARQSVQYTHSQGAVLSALDHGMADVGGVASYGSGVDKWLMHSGRVIFKSPSQPYFPLVAGPNISARQVQDIQKSLLGLSDSAGGQAALKRMGITGFDTTTRTSLSRLLDWLGAEP</sequence>
<dbReference type="AlphaFoldDB" id="A0A1J5QM69"/>
<evidence type="ECO:0000313" key="1">
    <source>
        <dbReference type="EMBL" id="OIQ84504.1"/>
    </source>
</evidence>
<organism evidence="1">
    <name type="scientific">mine drainage metagenome</name>
    <dbReference type="NCBI Taxonomy" id="410659"/>
    <lineage>
        <taxon>unclassified sequences</taxon>
        <taxon>metagenomes</taxon>
        <taxon>ecological metagenomes</taxon>
    </lineage>
</organism>
<comment type="caution">
    <text evidence="1">The sequence shown here is derived from an EMBL/GenBank/DDBJ whole genome shotgun (WGS) entry which is preliminary data.</text>
</comment>
<dbReference type="PANTHER" id="PTHR35841">
    <property type="entry name" value="PHOSPHONATES-BINDING PERIPLASMIC PROTEIN"/>
    <property type="match status" value="1"/>
</dbReference>